<feature type="domain" description="FAD dependent oxidoreductase" evidence="2">
    <location>
        <begin position="52"/>
        <end position="442"/>
    </location>
</feature>
<comment type="caution">
    <text evidence="3">The sequence shown here is derived from an EMBL/GenBank/DDBJ whole genome shotgun (WGS) entry which is preliminary data.</text>
</comment>
<dbReference type="Gene3D" id="3.50.50.60">
    <property type="entry name" value="FAD/NAD(P)-binding domain"/>
    <property type="match status" value="1"/>
</dbReference>
<name>A0AAD6YAL4_9AGAR</name>
<sequence>MPRRRAVFNSPGEHGPANLPHSNPTHSFWTHSPGANPLAAEGSTGALTDEADLCIIGSGITGVSAAYHLANAVEHGTFPIPEGATKLHAVILEARDFCNFNGWHSGRNGGNLTPFEFVGFREAEEIFGRVAALRYFAIEHYTANEMTRIAREAGWADAVDLVEGGHVDAILTEQDLEEFRADFDAAVAAGKYVNVTWLGKDEMNSVSVQTYGMDSWGVRGPGYNLWPLKFVTQLFNQAKASTPALDLRLHTRTPVTSVTPLTKSSSRRWALETHRGNVRCSYVLHATNGYASHILPHMAGPTGIIPVRGQVMALRADASLEELTKVSWIAKSGYWFPRPAAGNEHPVVILGGAREDAGPPFETYVTDDSKVDSQIGATLRGFLPALLPRLYAPGREPEREWVGPVLDSAGSVASDFYEGQFISAGYSGHGMPRAFACAEVVIRMVADEIAGRQRMLPAWFPLQFLTSVRDASPQ</sequence>
<dbReference type="Pfam" id="PF01266">
    <property type="entry name" value="DAO"/>
    <property type="match status" value="1"/>
</dbReference>
<keyword evidence="4" id="KW-1185">Reference proteome</keyword>
<proteinExistence type="predicted"/>
<dbReference type="InterPro" id="IPR036188">
    <property type="entry name" value="FAD/NAD-bd_sf"/>
</dbReference>
<dbReference type="Proteomes" id="UP001219525">
    <property type="component" value="Unassembled WGS sequence"/>
</dbReference>
<feature type="compositionally biased region" description="Polar residues" evidence="1">
    <location>
        <begin position="20"/>
        <end position="30"/>
    </location>
</feature>
<dbReference type="EMBL" id="JARJCW010000028">
    <property type="protein sequence ID" value="KAJ7210398.1"/>
    <property type="molecule type" value="Genomic_DNA"/>
</dbReference>
<evidence type="ECO:0000313" key="4">
    <source>
        <dbReference type="Proteomes" id="UP001219525"/>
    </source>
</evidence>
<dbReference type="Gene3D" id="3.30.9.10">
    <property type="entry name" value="D-Amino Acid Oxidase, subunit A, domain 2"/>
    <property type="match status" value="1"/>
</dbReference>
<reference evidence="3" key="1">
    <citation type="submission" date="2023-03" db="EMBL/GenBank/DDBJ databases">
        <title>Massive genome expansion in bonnet fungi (Mycena s.s.) driven by repeated elements and novel gene families across ecological guilds.</title>
        <authorList>
            <consortium name="Lawrence Berkeley National Laboratory"/>
            <person name="Harder C.B."/>
            <person name="Miyauchi S."/>
            <person name="Viragh M."/>
            <person name="Kuo A."/>
            <person name="Thoen E."/>
            <person name="Andreopoulos B."/>
            <person name="Lu D."/>
            <person name="Skrede I."/>
            <person name="Drula E."/>
            <person name="Henrissat B."/>
            <person name="Morin E."/>
            <person name="Kohler A."/>
            <person name="Barry K."/>
            <person name="LaButti K."/>
            <person name="Morin E."/>
            <person name="Salamov A."/>
            <person name="Lipzen A."/>
            <person name="Mereny Z."/>
            <person name="Hegedus B."/>
            <person name="Baldrian P."/>
            <person name="Stursova M."/>
            <person name="Weitz H."/>
            <person name="Taylor A."/>
            <person name="Grigoriev I.V."/>
            <person name="Nagy L.G."/>
            <person name="Martin F."/>
            <person name="Kauserud H."/>
        </authorList>
    </citation>
    <scope>NUCLEOTIDE SEQUENCE</scope>
    <source>
        <strain evidence="3">9144</strain>
    </source>
</reference>
<dbReference type="PANTHER" id="PTHR13847:SF260">
    <property type="entry name" value="FAD DEPENDENT OXIDOREDUCTASE DOMAIN-CONTAINING PROTEIN"/>
    <property type="match status" value="1"/>
</dbReference>
<evidence type="ECO:0000259" key="2">
    <source>
        <dbReference type="Pfam" id="PF01266"/>
    </source>
</evidence>
<dbReference type="SUPFAM" id="SSF51905">
    <property type="entry name" value="FAD/NAD(P)-binding domain"/>
    <property type="match status" value="1"/>
</dbReference>
<dbReference type="InterPro" id="IPR006076">
    <property type="entry name" value="FAD-dep_OxRdtase"/>
</dbReference>
<dbReference type="AlphaFoldDB" id="A0AAD6YAL4"/>
<dbReference type="PANTHER" id="PTHR13847">
    <property type="entry name" value="SARCOSINE DEHYDROGENASE-RELATED"/>
    <property type="match status" value="1"/>
</dbReference>
<feature type="region of interest" description="Disordered" evidence="1">
    <location>
        <begin position="1"/>
        <end position="35"/>
    </location>
</feature>
<dbReference type="GO" id="GO:0005737">
    <property type="term" value="C:cytoplasm"/>
    <property type="evidence" value="ECO:0007669"/>
    <property type="project" value="TreeGrafter"/>
</dbReference>
<gene>
    <name evidence="3" type="ORF">GGX14DRAFT_625424</name>
</gene>
<evidence type="ECO:0000256" key="1">
    <source>
        <dbReference type="SAM" id="MobiDB-lite"/>
    </source>
</evidence>
<protein>
    <submittedName>
        <fullName evidence="3">FAD dependent oxidoreductase</fullName>
    </submittedName>
</protein>
<evidence type="ECO:0000313" key="3">
    <source>
        <dbReference type="EMBL" id="KAJ7210398.1"/>
    </source>
</evidence>
<accession>A0AAD6YAL4</accession>
<organism evidence="3 4">
    <name type="scientific">Mycena pura</name>
    <dbReference type="NCBI Taxonomy" id="153505"/>
    <lineage>
        <taxon>Eukaryota</taxon>
        <taxon>Fungi</taxon>
        <taxon>Dikarya</taxon>
        <taxon>Basidiomycota</taxon>
        <taxon>Agaricomycotina</taxon>
        <taxon>Agaricomycetes</taxon>
        <taxon>Agaricomycetidae</taxon>
        <taxon>Agaricales</taxon>
        <taxon>Marasmiineae</taxon>
        <taxon>Mycenaceae</taxon>
        <taxon>Mycena</taxon>
    </lineage>
</organism>